<gene>
    <name evidence="3" type="ORF">CBF36_11130</name>
</gene>
<protein>
    <submittedName>
        <fullName evidence="3">Antitoxin</fullName>
    </submittedName>
</protein>
<evidence type="ECO:0000259" key="2">
    <source>
        <dbReference type="Pfam" id="PF08998"/>
    </source>
</evidence>
<evidence type="ECO:0000313" key="3">
    <source>
        <dbReference type="EMBL" id="RST90669.1"/>
    </source>
</evidence>
<reference evidence="3 4" key="1">
    <citation type="submission" date="2017-05" db="EMBL/GenBank/DDBJ databases">
        <title>Vagococcus spp. assemblies.</title>
        <authorList>
            <person name="Gulvik C.A."/>
        </authorList>
    </citation>
    <scope>NUCLEOTIDE SEQUENCE [LARGE SCALE GENOMIC DNA]</scope>
    <source>
        <strain evidence="3 4">SS1994</strain>
    </source>
</reference>
<feature type="domain" description="Antitoxin epsilon/PezA" evidence="2">
    <location>
        <begin position="4"/>
        <end position="83"/>
    </location>
</feature>
<sequence>MAVTYEKTFEIEIINELSASVYNRVLNYVLNHELNKNDSQLLEVNLLNQLKLAKCVNLFDYSLEELQAVHEYWRAMNRYSKQVLNKEKVA</sequence>
<organism evidence="3 4">
    <name type="scientific">Vagococcus bubulae</name>
    <dbReference type="NCBI Taxonomy" id="1977868"/>
    <lineage>
        <taxon>Bacteria</taxon>
        <taxon>Bacillati</taxon>
        <taxon>Bacillota</taxon>
        <taxon>Bacilli</taxon>
        <taxon>Lactobacillales</taxon>
        <taxon>Enterococcaceae</taxon>
        <taxon>Vagococcus</taxon>
    </lineage>
</organism>
<evidence type="ECO:0000256" key="1">
    <source>
        <dbReference type="ARBA" id="ARBA00022649"/>
    </source>
</evidence>
<dbReference type="EMBL" id="NGJT01000032">
    <property type="protein sequence ID" value="RST90669.1"/>
    <property type="molecule type" value="Genomic_DNA"/>
</dbReference>
<dbReference type="InterPro" id="IPR035569">
    <property type="entry name" value="Antitoxin_epsilon/PezA_dom_sf"/>
</dbReference>
<name>A0A429ZAD0_9ENTE</name>
<dbReference type="Proteomes" id="UP000288490">
    <property type="component" value="Unassembled WGS sequence"/>
</dbReference>
<dbReference type="GO" id="GO:0009636">
    <property type="term" value="P:response to toxic substance"/>
    <property type="evidence" value="ECO:0007669"/>
    <property type="project" value="InterPro"/>
</dbReference>
<dbReference type="AlphaFoldDB" id="A0A429ZAD0"/>
<dbReference type="Pfam" id="PF08998">
    <property type="entry name" value="Epsilon_antitox"/>
    <property type="match status" value="1"/>
</dbReference>
<dbReference type="GO" id="GO:0015643">
    <property type="term" value="F:toxic substance binding"/>
    <property type="evidence" value="ECO:0007669"/>
    <property type="project" value="InterPro"/>
</dbReference>
<accession>A0A429ZAD0</accession>
<evidence type="ECO:0000313" key="4">
    <source>
        <dbReference type="Proteomes" id="UP000288490"/>
    </source>
</evidence>
<dbReference type="RefSeq" id="WP_125958479.1">
    <property type="nucleotide sequence ID" value="NZ_NGJT01000032.1"/>
</dbReference>
<proteinExistence type="predicted"/>
<keyword evidence="4" id="KW-1185">Reference proteome</keyword>
<keyword evidence="1" id="KW-1277">Toxin-antitoxin system</keyword>
<dbReference type="Gene3D" id="1.10.8.130">
    <property type="match status" value="1"/>
</dbReference>
<dbReference type="GO" id="GO:0031342">
    <property type="term" value="P:negative regulation of cell killing"/>
    <property type="evidence" value="ECO:0007669"/>
    <property type="project" value="InterPro"/>
</dbReference>
<dbReference type="OrthoDB" id="1098514at2"/>
<comment type="caution">
    <text evidence="3">The sequence shown here is derived from an EMBL/GenBank/DDBJ whole genome shotgun (WGS) entry which is preliminary data.</text>
</comment>
<dbReference type="InterPro" id="IPR015090">
    <property type="entry name" value="Epsilon_PezA_dom"/>
</dbReference>
<dbReference type="SUPFAM" id="SSF81710">
    <property type="entry name" value="Plasmid maintenance system epsilon/zeta, antidote epsilon subunit"/>
    <property type="match status" value="1"/>
</dbReference>